<dbReference type="Proteomes" id="UP000008311">
    <property type="component" value="Unassembled WGS sequence"/>
</dbReference>
<keyword evidence="3" id="KW-1185">Reference proteome</keyword>
<feature type="transmembrane region" description="Helical" evidence="1">
    <location>
        <begin position="84"/>
        <end position="114"/>
    </location>
</feature>
<feature type="transmembrane region" description="Helical" evidence="1">
    <location>
        <begin position="195"/>
        <end position="214"/>
    </location>
</feature>
<dbReference type="GO" id="GO:0016020">
    <property type="term" value="C:membrane"/>
    <property type="evidence" value="ECO:0000318"/>
    <property type="project" value="GO_Central"/>
</dbReference>
<organism evidence="2 3">
    <name type="scientific">Ricinus communis</name>
    <name type="common">Castor bean</name>
    <dbReference type="NCBI Taxonomy" id="3988"/>
    <lineage>
        <taxon>Eukaryota</taxon>
        <taxon>Viridiplantae</taxon>
        <taxon>Streptophyta</taxon>
        <taxon>Embryophyta</taxon>
        <taxon>Tracheophyta</taxon>
        <taxon>Spermatophyta</taxon>
        <taxon>Magnoliopsida</taxon>
        <taxon>eudicotyledons</taxon>
        <taxon>Gunneridae</taxon>
        <taxon>Pentapetalae</taxon>
        <taxon>rosids</taxon>
        <taxon>fabids</taxon>
        <taxon>Malpighiales</taxon>
        <taxon>Euphorbiaceae</taxon>
        <taxon>Acalyphoideae</taxon>
        <taxon>Acalypheae</taxon>
        <taxon>Ricinus</taxon>
    </lineage>
</organism>
<feature type="transmembrane region" description="Helical" evidence="1">
    <location>
        <begin position="30"/>
        <end position="47"/>
    </location>
</feature>
<sequence>MDKNQEQMQFLSLLAIYREAYQIISSHKKIFTQITIYLILSLSFFSSSRSQAIKYFLCDKDHHPRQCQWEKLSNSFFSDMTNSWLFKIGYCILILVFSSLSTAAVAYATTCAYIGQGATFKKVKDVVFKFFPHNLCYGLQAFGCQVRAVSYTHNETRHWSNQIYNWISVHKHNLADGWCLFRIRRRRKALIKGKIWINTTVFLTMSMFVMFIRGEYRKLFVHGSLIDLISEVPLVILCFWFLCQLILFGLTVQTVTYFVCKSYHHEIIDPSALLDNLQLHPHATKDACNLQKFK</sequence>
<dbReference type="STRING" id="3988.B9S2Q4"/>
<keyword evidence="1" id="KW-1133">Transmembrane helix</keyword>
<name>B9S2Q4_RICCO</name>
<dbReference type="PANTHER" id="PTHR33133">
    <property type="entry name" value="OS08G0107100 PROTEIN-RELATED"/>
    <property type="match status" value="1"/>
</dbReference>
<dbReference type="AlphaFoldDB" id="B9S2Q4"/>
<dbReference type="InParanoid" id="B9S2Q4"/>
<feature type="transmembrane region" description="Helical" evidence="1">
    <location>
        <begin position="234"/>
        <end position="260"/>
    </location>
</feature>
<reference evidence="3" key="1">
    <citation type="journal article" date="2010" name="Nat. Biotechnol.">
        <title>Draft genome sequence of the oilseed species Ricinus communis.</title>
        <authorList>
            <person name="Chan A.P."/>
            <person name="Crabtree J."/>
            <person name="Zhao Q."/>
            <person name="Lorenzi H."/>
            <person name="Orvis J."/>
            <person name="Puiu D."/>
            <person name="Melake-Berhan A."/>
            <person name="Jones K.M."/>
            <person name="Redman J."/>
            <person name="Chen G."/>
            <person name="Cahoon E.B."/>
            <person name="Gedil M."/>
            <person name="Stanke M."/>
            <person name="Haas B.J."/>
            <person name="Wortman J.R."/>
            <person name="Fraser-Liggett C.M."/>
            <person name="Ravel J."/>
            <person name="Rabinowicz P.D."/>
        </authorList>
    </citation>
    <scope>NUCLEOTIDE SEQUENCE [LARGE SCALE GENOMIC DNA]</scope>
    <source>
        <strain evidence="3">cv. Hale</strain>
    </source>
</reference>
<dbReference type="PANTHER" id="PTHR33133:SF51">
    <property type="entry name" value="THH1_TOM1_TOM3 DOMAIN-CONTAINING PROTEIN"/>
    <property type="match status" value="1"/>
</dbReference>
<gene>
    <name evidence="2" type="ORF">RCOM_0560070</name>
</gene>
<protein>
    <submittedName>
        <fullName evidence="2">Uncharacterized protein</fullName>
    </submittedName>
</protein>
<dbReference type="eggNOG" id="ENOG502QTXK">
    <property type="taxonomic scope" value="Eukaryota"/>
</dbReference>
<proteinExistence type="predicted"/>
<keyword evidence="1" id="KW-0472">Membrane</keyword>
<accession>B9S2Q4</accession>
<evidence type="ECO:0000313" key="3">
    <source>
        <dbReference type="Proteomes" id="UP000008311"/>
    </source>
</evidence>
<evidence type="ECO:0000313" key="2">
    <source>
        <dbReference type="EMBL" id="EEF42059.1"/>
    </source>
</evidence>
<evidence type="ECO:0000256" key="1">
    <source>
        <dbReference type="SAM" id="Phobius"/>
    </source>
</evidence>
<keyword evidence="1" id="KW-0812">Transmembrane</keyword>
<dbReference type="EMBL" id="EQ973853">
    <property type="protein sequence ID" value="EEF42059.1"/>
    <property type="molecule type" value="Genomic_DNA"/>
</dbReference>